<dbReference type="GO" id="GO:0016757">
    <property type="term" value="F:glycosyltransferase activity"/>
    <property type="evidence" value="ECO:0007669"/>
    <property type="project" value="UniProtKB-KW"/>
</dbReference>
<reference evidence="5" key="1">
    <citation type="submission" date="2022-09" db="EMBL/GenBank/DDBJ databases">
        <title>Taxonomy of Curtobacterium flaccumfaciens.</title>
        <authorList>
            <person name="Osdaghi E."/>
            <person name="Taghavi S.M."/>
            <person name="Hamidizade M."/>
            <person name="Abachi H."/>
            <person name="Fazliarab A."/>
            <person name="Baeyen S."/>
            <person name="Portier P."/>
            <person name="Van Vaerenbergh J."/>
            <person name="Jacques M.-A."/>
        </authorList>
    </citation>
    <scope>NUCLEOTIDE SEQUENCE</scope>
    <source>
        <strain evidence="5">AGQB46</strain>
    </source>
</reference>
<sequence length="120" mass="13198">MTARVGLLPLLPTPAYAASIPTKLFEYLAAGLAVVATDVPLWRELLDGADCATWVPPGDPESVVAALRRYDSDPELLRRHAEAGRALVLERFRWDHEEHVLLDLYRSLSGAPPMPEAVGR</sequence>
<keyword evidence="2 5" id="KW-0808">Transferase</keyword>
<evidence type="ECO:0000259" key="4">
    <source>
        <dbReference type="Pfam" id="PF13524"/>
    </source>
</evidence>
<dbReference type="InterPro" id="IPR055259">
    <property type="entry name" value="YkvP/CgeB_Glyco_trans-like"/>
</dbReference>
<dbReference type="EMBL" id="CP106879">
    <property type="protein sequence ID" value="UYC81844.1"/>
    <property type="molecule type" value="Genomic_DNA"/>
</dbReference>
<dbReference type="PANTHER" id="PTHR12526">
    <property type="entry name" value="GLYCOSYLTRANSFERASE"/>
    <property type="match status" value="1"/>
</dbReference>
<proteinExistence type="predicted"/>
<evidence type="ECO:0000256" key="2">
    <source>
        <dbReference type="ARBA" id="ARBA00022679"/>
    </source>
</evidence>
<evidence type="ECO:0000256" key="1">
    <source>
        <dbReference type="ARBA" id="ARBA00022676"/>
    </source>
</evidence>
<organism evidence="5 6">
    <name type="scientific">Curtobacterium poinsettiae</name>
    <dbReference type="NCBI Taxonomy" id="159612"/>
    <lineage>
        <taxon>Bacteria</taxon>
        <taxon>Bacillati</taxon>
        <taxon>Actinomycetota</taxon>
        <taxon>Actinomycetes</taxon>
        <taxon>Micrococcales</taxon>
        <taxon>Microbacteriaceae</taxon>
        <taxon>Curtobacterium</taxon>
    </lineage>
</organism>
<dbReference type="Gene3D" id="3.40.50.2000">
    <property type="entry name" value="Glycogen Phosphorylase B"/>
    <property type="match status" value="1"/>
</dbReference>
<feature type="chain" id="PRO_5040443051" evidence="3">
    <location>
        <begin position="18"/>
        <end position="120"/>
    </location>
</feature>
<gene>
    <name evidence="5" type="ORF">OE229_05105</name>
</gene>
<dbReference type="Proteomes" id="UP001062223">
    <property type="component" value="Chromosome"/>
</dbReference>
<dbReference type="RefSeq" id="WP_262136782.1">
    <property type="nucleotide sequence ID" value="NZ_CP106879.1"/>
</dbReference>
<feature type="signal peptide" evidence="3">
    <location>
        <begin position="1"/>
        <end position="17"/>
    </location>
</feature>
<keyword evidence="3" id="KW-0732">Signal</keyword>
<keyword evidence="1 5" id="KW-0328">Glycosyltransferase</keyword>
<dbReference type="KEGG" id="cpoi:OE229_05105"/>
<dbReference type="Pfam" id="PF13524">
    <property type="entry name" value="Glyco_trans_1_2"/>
    <property type="match status" value="1"/>
</dbReference>
<name>A0A9Q9T4M9_9MICO</name>
<protein>
    <submittedName>
        <fullName evidence="5">Glycosyltransferase</fullName>
        <ecNumber evidence="5">2.4.-.-</ecNumber>
    </submittedName>
</protein>
<evidence type="ECO:0000313" key="6">
    <source>
        <dbReference type="Proteomes" id="UP001062223"/>
    </source>
</evidence>
<dbReference type="SUPFAM" id="SSF53756">
    <property type="entry name" value="UDP-Glycosyltransferase/glycogen phosphorylase"/>
    <property type="match status" value="1"/>
</dbReference>
<evidence type="ECO:0000256" key="3">
    <source>
        <dbReference type="SAM" id="SignalP"/>
    </source>
</evidence>
<feature type="domain" description="Spore protein YkvP/CgeB glycosyl transferase-like" evidence="4">
    <location>
        <begin position="16"/>
        <end position="97"/>
    </location>
</feature>
<evidence type="ECO:0000313" key="5">
    <source>
        <dbReference type="EMBL" id="UYC81844.1"/>
    </source>
</evidence>
<dbReference type="PANTHER" id="PTHR12526:SF629">
    <property type="entry name" value="TEICHURONIC ACID BIOSYNTHESIS GLYCOSYLTRANSFERASE TUAH-RELATED"/>
    <property type="match status" value="1"/>
</dbReference>
<accession>A0A9Q9T4M9</accession>
<dbReference type="AlphaFoldDB" id="A0A9Q9T4M9"/>
<dbReference type="EC" id="2.4.-.-" evidence="5"/>